<dbReference type="EMBL" id="QUOU01000001">
    <property type="protein sequence ID" value="REL27159.1"/>
    <property type="molecule type" value="Genomic_DNA"/>
</dbReference>
<evidence type="ECO:0000256" key="6">
    <source>
        <dbReference type="ARBA" id="ARBA00023136"/>
    </source>
</evidence>
<evidence type="ECO:0000256" key="2">
    <source>
        <dbReference type="ARBA" id="ARBA00008163"/>
    </source>
</evidence>
<dbReference type="SUPFAM" id="SSF56935">
    <property type="entry name" value="Porins"/>
    <property type="match status" value="1"/>
</dbReference>
<protein>
    <submittedName>
        <fullName evidence="9">Transporter</fullName>
    </submittedName>
</protein>
<dbReference type="GO" id="GO:0009279">
    <property type="term" value="C:cell outer membrane"/>
    <property type="evidence" value="ECO:0007669"/>
    <property type="project" value="UniProtKB-SubCell"/>
</dbReference>
<keyword evidence="3" id="KW-1134">Transmembrane beta strand</keyword>
<organism evidence="9 10">
    <name type="scientific">Thalassotalea euphylliae</name>
    <dbReference type="NCBI Taxonomy" id="1655234"/>
    <lineage>
        <taxon>Bacteria</taxon>
        <taxon>Pseudomonadati</taxon>
        <taxon>Pseudomonadota</taxon>
        <taxon>Gammaproteobacteria</taxon>
        <taxon>Alteromonadales</taxon>
        <taxon>Colwelliaceae</taxon>
        <taxon>Thalassotalea</taxon>
    </lineage>
</organism>
<dbReference type="Pfam" id="PF03349">
    <property type="entry name" value="Toluene_X"/>
    <property type="match status" value="1"/>
</dbReference>
<dbReference type="OrthoDB" id="19849at2"/>
<reference evidence="9 10" key="1">
    <citation type="submission" date="2018-08" db="EMBL/GenBank/DDBJ databases">
        <title>Thalassotalea euphylliae genome.</title>
        <authorList>
            <person name="Summers S."/>
            <person name="Rice S.A."/>
            <person name="Freckelton M.L."/>
            <person name="Nedved B.T."/>
            <person name="Hadfield M.G."/>
        </authorList>
    </citation>
    <scope>NUCLEOTIDE SEQUENCE [LARGE SCALE GENOMIC DNA]</scope>
    <source>
        <strain evidence="9 10">H1</strain>
    </source>
</reference>
<evidence type="ECO:0000256" key="4">
    <source>
        <dbReference type="ARBA" id="ARBA00022692"/>
    </source>
</evidence>
<keyword evidence="7" id="KW-0998">Cell outer membrane</keyword>
<dbReference type="InterPro" id="IPR005017">
    <property type="entry name" value="OMPP1/FadL/TodX"/>
</dbReference>
<keyword evidence="4" id="KW-0812">Transmembrane</keyword>
<evidence type="ECO:0000256" key="8">
    <source>
        <dbReference type="SAM" id="SignalP"/>
    </source>
</evidence>
<dbReference type="Gene3D" id="2.40.160.60">
    <property type="entry name" value="Outer membrane protein transport protein (OMPP1/FadL/TodX)"/>
    <property type="match status" value="1"/>
</dbReference>
<proteinExistence type="inferred from homology"/>
<name>A0A3E0TRG0_9GAMM</name>
<comment type="subcellular location">
    <subcellularLocation>
        <location evidence="1">Cell outer membrane</location>
        <topology evidence="1">Multi-pass membrane protein</topology>
    </subcellularLocation>
</comment>
<comment type="similarity">
    <text evidence="2">Belongs to the OmpP1/FadL family.</text>
</comment>
<feature type="signal peptide" evidence="8">
    <location>
        <begin position="1"/>
        <end position="25"/>
    </location>
</feature>
<evidence type="ECO:0000313" key="9">
    <source>
        <dbReference type="EMBL" id="REL27159.1"/>
    </source>
</evidence>
<keyword evidence="5 8" id="KW-0732">Signal</keyword>
<gene>
    <name evidence="9" type="ORF">DXX93_11680</name>
</gene>
<evidence type="ECO:0000256" key="7">
    <source>
        <dbReference type="ARBA" id="ARBA00023237"/>
    </source>
</evidence>
<accession>A0A3E0TRG0</accession>
<dbReference type="PANTHER" id="PTHR35093">
    <property type="entry name" value="OUTER MEMBRANE PROTEIN NMB0088-RELATED"/>
    <property type="match status" value="1"/>
</dbReference>
<feature type="chain" id="PRO_5017681728" evidence="8">
    <location>
        <begin position="26"/>
        <end position="493"/>
    </location>
</feature>
<dbReference type="Proteomes" id="UP000256478">
    <property type="component" value="Unassembled WGS sequence"/>
</dbReference>
<sequence>MQYKKLSIIISSLLLSSSFSHITQAAGFKIYEQSTSSMGNAYAGRGAVVEDASIVYSNPAGLTQLSRASLSIGGGYIFGQSEYSNVSATNVLGQPVSGETSGDFDISEVVPYAFYASPINDKWAWGVGLYAPAAISSTYDENFIGRNFAQDTELTIISLQPTLAYQVSEQFSVGLGVSVSYAEGRLTAFKDIGGLCENADFINAAYAPLGLGDVHNSNYCDIQYELDSSDWAVSATLGALWQPNRSTSIAFVYNSAIDLTLANDFEITNVPIVGAAAGGRDDLFIVAPELPAVDLNTGLLASSPLEKEAAQMELTLPQNFSISVNQALSPELSVQASLQWMDWSEFDNISIISEQESGAISQVTEADLNEDGYIAYIPEKWEDTFALALGVTYQWSSQVKLKTGVAYDTSPIPQERRTARIPTDDRIWWTIGGNWQLNSDWTLDLAYGYMWMKDTSINEFEYNVQDQRITNANLTADYDTNVHLLSVQLNYWL</sequence>
<dbReference type="GO" id="GO:0015483">
    <property type="term" value="F:long-chain fatty acid transporting porin activity"/>
    <property type="evidence" value="ECO:0007669"/>
    <property type="project" value="TreeGrafter"/>
</dbReference>
<evidence type="ECO:0000256" key="1">
    <source>
        <dbReference type="ARBA" id="ARBA00004571"/>
    </source>
</evidence>
<evidence type="ECO:0000256" key="5">
    <source>
        <dbReference type="ARBA" id="ARBA00022729"/>
    </source>
</evidence>
<dbReference type="PANTHER" id="PTHR35093:SF8">
    <property type="entry name" value="OUTER MEMBRANE PROTEIN NMB0088-RELATED"/>
    <property type="match status" value="1"/>
</dbReference>
<evidence type="ECO:0000313" key="10">
    <source>
        <dbReference type="Proteomes" id="UP000256478"/>
    </source>
</evidence>
<comment type="caution">
    <text evidence="9">The sequence shown here is derived from an EMBL/GenBank/DDBJ whole genome shotgun (WGS) entry which is preliminary data.</text>
</comment>
<keyword evidence="6" id="KW-0472">Membrane</keyword>
<evidence type="ECO:0000256" key="3">
    <source>
        <dbReference type="ARBA" id="ARBA00022452"/>
    </source>
</evidence>
<dbReference type="RefSeq" id="WP_116008245.1">
    <property type="nucleotide sequence ID" value="NZ_QUOU01000001.1"/>
</dbReference>
<dbReference type="AlphaFoldDB" id="A0A3E0TRG0"/>